<dbReference type="OrthoDB" id="9805417at2"/>
<dbReference type="SUPFAM" id="SSF51713">
    <property type="entry name" value="tRNA-guanine transglycosylase"/>
    <property type="match status" value="1"/>
</dbReference>
<dbReference type="InterPro" id="IPR004803">
    <property type="entry name" value="TGT"/>
</dbReference>
<dbReference type="InterPro" id="IPR002616">
    <property type="entry name" value="tRNA_ribo_trans-like"/>
</dbReference>
<evidence type="ECO:0000259" key="5">
    <source>
        <dbReference type="Pfam" id="PF01702"/>
    </source>
</evidence>
<dbReference type="GO" id="GO:0005829">
    <property type="term" value="C:cytosol"/>
    <property type="evidence" value="ECO:0007669"/>
    <property type="project" value="TreeGrafter"/>
</dbReference>
<dbReference type="NCBIfam" id="TIGR00430">
    <property type="entry name" value="Q_tRNA_tgt"/>
    <property type="match status" value="1"/>
</dbReference>
<protein>
    <submittedName>
        <fullName evidence="6">Queuine tRNA-ribosyltransferase</fullName>
    </submittedName>
</protein>
<dbReference type="RefSeq" id="WP_043874376.1">
    <property type="nucleotide sequence ID" value="NZ_CCVW01000002.1"/>
</dbReference>
<proteinExistence type="predicted"/>
<keyword evidence="7" id="KW-1185">Reference proteome</keyword>
<dbReference type="AlphaFoldDB" id="A0A078L1M4"/>
<keyword evidence="2 6" id="KW-0808">Transferase</keyword>
<dbReference type="PANTHER" id="PTHR46499">
    <property type="entry name" value="QUEUINE TRNA-RIBOSYLTRANSFERASE"/>
    <property type="match status" value="1"/>
</dbReference>
<dbReference type="GO" id="GO:0008479">
    <property type="term" value="F:tRNA-guanosine(34) queuine transglycosylase activity"/>
    <property type="evidence" value="ECO:0007669"/>
    <property type="project" value="InterPro"/>
</dbReference>
<dbReference type="NCBIfam" id="TIGR00449">
    <property type="entry name" value="tgt_general"/>
    <property type="match status" value="1"/>
</dbReference>
<dbReference type="Proteomes" id="UP000044071">
    <property type="component" value="Unassembled WGS sequence"/>
</dbReference>
<dbReference type="EMBL" id="CCSB01000002">
    <property type="protein sequence ID" value="CDZ77918.1"/>
    <property type="molecule type" value="Genomic_DNA"/>
</dbReference>
<dbReference type="GO" id="GO:0008616">
    <property type="term" value="P:tRNA queuosine(34) biosynthetic process"/>
    <property type="evidence" value="ECO:0007669"/>
    <property type="project" value="UniProtKB-KW"/>
</dbReference>
<dbReference type="STRING" id="1034943.BN59_02212"/>
<evidence type="ECO:0000313" key="7">
    <source>
        <dbReference type="Proteomes" id="UP000044071"/>
    </source>
</evidence>
<dbReference type="Gene3D" id="3.20.20.105">
    <property type="entry name" value="Queuine tRNA-ribosyltransferase-like"/>
    <property type="match status" value="1"/>
</dbReference>
<evidence type="ECO:0000313" key="6">
    <source>
        <dbReference type="EMBL" id="CDZ77918.1"/>
    </source>
</evidence>
<evidence type="ECO:0000256" key="4">
    <source>
        <dbReference type="ARBA" id="ARBA00022785"/>
    </source>
</evidence>
<sequence length="394" mass="43978">MNRFSTEVIKNHSYTQARVTRVSTPHGDFLTPVFMPVGTRAGVNNMTPNELQVAGSQIILGGNTYHMLCAPGMQIIEQAGGMHPFMGWHGPMLTDSGGFQVFSLSKNKEICTIDEEGAHFKLPGTERLIHMTPEMSLETQKIIGADIIMAFDQCTPDSCSRDEVQKIMTRTHRWLGQSTAYHQQHPNSRYGAAQALFGIIQGGIYQDLRQESADFVASMNTDGIAIGGETIGFNMETTIEVIRWVRQYLPQNKPRYTMGVGMSPQDLLEVVAEGIDMFDCVAPTRNARHGALYCGEVIKDGNWLRFASSYENERIQIKRACFADDLSPVMESCSCYTCQNHSRAFLHHLSKQKANLFTALASIHNVHVMHDVCAKMRNLILGSVGNWRQDQKPS</sequence>
<organism evidence="6 7">
    <name type="scientific">Legionella massiliensis</name>
    <dbReference type="NCBI Taxonomy" id="1034943"/>
    <lineage>
        <taxon>Bacteria</taxon>
        <taxon>Pseudomonadati</taxon>
        <taxon>Pseudomonadota</taxon>
        <taxon>Gammaproteobacteria</taxon>
        <taxon>Legionellales</taxon>
        <taxon>Legionellaceae</taxon>
        <taxon>Legionella</taxon>
    </lineage>
</organism>
<keyword evidence="1" id="KW-0328">Glycosyltransferase</keyword>
<evidence type="ECO:0000256" key="2">
    <source>
        <dbReference type="ARBA" id="ARBA00022679"/>
    </source>
</evidence>
<feature type="domain" description="tRNA-guanine(15) transglycosylase-like" evidence="5">
    <location>
        <begin position="16"/>
        <end position="381"/>
    </location>
</feature>
<reference evidence="6 7" key="1">
    <citation type="submission" date="2014-06" db="EMBL/GenBank/DDBJ databases">
        <authorList>
            <person name="Urmite Genomes Urmite Genomes"/>
        </authorList>
    </citation>
    <scope>NUCLEOTIDE SEQUENCE [LARGE SCALE GENOMIC DNA]</scope>
</reference>
<dbReference type="InterPro" id="IPR036511">
    <property type="entry name" value="TGT-like_sf"/>
</dbReference>
<dbReference type="eggNOG" id="COG0343">
    <property type="taxonomic scope" value="Bacteria"/>
</dbReference>
<keyword evidence="4" id="KW-0671">Queuosine biosynthesis</keyword>
<name>A0A078L1M4_9GAMM</name>
<evidence type="ECO:0000256" key="3">
    <source>
        <dbReference type="ARBA" id="ARBA00022694"/>
    </source>
</evidence>
<dbReference type="Pfam" id="PF01702">
    <property type="entry name" value="TGT"/>
    <property type="match status" value="1"/>
</dbReference>
<gene>
    <name evidence="6" type="primary">tgt</name>
    <name evidence="6" type="ORF">BN59_02212</name>
</gene>
<evidence type="ECO:0000256" key="1">
    <source>
        <dbReference type="ARBA" id="ARBA00022676"/>
    </source>
</evidence>
<keyword evidence="3" id="KW-0819">tRNA processing</keyword>
<accession>A0A078L1M4</accession>
<dbReference type="PANTHER" id="PTHR46499:SF1">
    <property type="entry name" value="QUEUINE TRNA-RIBOSYLTRANSFERASE"/>
    <property type="match status" value="1"/>
</dbReference>
<dbReference type="InterPro" id="IPR050076">
    <property type="entry name" value="ArchSynthase1/Queuine_TRR"/>
</dbReference>